<comment type="caution">
    <text evidence="1">The sequence shown here is derived from an EMBL/GenBank/DDBJ whole genome shotgun (WGS) entry which is preliminary data.</text>
</comment>
<reference evidence="1" key="1">
    <citation type="submission" date="2022-06" db="EMBL/GenBank/DDBJ databases">
        <title>Rothia sp. isolated from sandalwood seedling.</title>
        <authorList>
            <person name="Tuikhar N."/>
            <person name="Kirdat K."/>
            <person name="Thorat V."/>
            <person name="Swetha P."/>
            <person name="Padma S."/>
            <person name="Sundararaj R."/>
            <person name="Yadav A."/>
        </authorList>
    </citation>
    <scope>NUCLEOTIDE SEQUENCE</scope>
    <source>
        <strain evidence="1">AR01</strain>
    </source>
</reference>
<dbReference type="Proteomes" id="UP001139502">
    <property type="component" value="Unassembled WGS sequence"/>
</dbReference>
<proteinExistence type="predicted"/>
<keyword evidence="2" id="KW-1185">Reference proteome</keyword>
<protein>
    <submittedName>
        <fullName evidence="1">Uncharacterized protein</fullName>
    </submittedName>
</protein>
<accession>A0A9X2HL19</accession>
<evidence type="ECO:0000313" key="2">
    <source>
        <dbReference type="Proteomes" id="UP001139502"/>
    </source>
</evidence>
<dbReference type="EMBL" id="JANAFB010000041">
    <property type="protein sequence ID" value="MCP3426903.1"/>
    <property type="molecule type" value="Genomic_DNA"/>
</dbReference>
<organism evidence="1 2">
    <name type="scientific">Rothia santali</name>
    <dbReference type="NCBI Taxonomy" id="2949643"/>
    <lineage>
        <taxon>Bacteria</taxon>
        <taxon>Bacillati</taxon>
        <taxon>Actinomycetota</taxon>
        <taxon>Actinomycetes</taxon>
        <taxon>Micrococcales</taxon>
        <taxon>Micrococcaceae</taxon>
        <taxon>Rothia</taxon>
    </lineage>
</organism>
<dbReference type="RefSeq" id="WP_254168256.1">
    <property type="nucleotide sequence ID" value="NZ_JANAFB010000041.1"/>
</dbReference>
<sequence length="48" mass="5183">MSQRIAENLDGLVDFRSLRDVGRLAAAHRRLTAVAGRFSGAAGERWAG</sequence>
<name>A0A9X2HL19_9MICC</name>
<dbReference type="AlphaFoldDB" id="A0A9X2HL19"/>
<evidence type="ECO:0000313" key="1">
    <source>
        <dbReference type="EMBL" id="MCP3426903.1"/>
    </source>
</evidence>
<gene>
    <name evidence="1" type="ORF">NBM05_13025</name>
</gene>